<accession>A0A8J3GFY6</accession>
<evidence type="ECO:0000313" key="1">
    <source>
        <dbReference type="EMBL" id="GHC61328.1"/>
    </source>
</evidence>
<dbReference type="EMBL" id="BMZO01000001">
    <property type="protein sequence ID" value="GHC61328.1"/>
    <property type="molecule type" value="Genomic_DNA"/>
</dbReference>
<dbReference type="Proteomes" id="UP000641137">
    <property type="component" value="Unassembled WGS sequence"/>
</dbReference>
<comment type="caution">
    <text evidence="1">The sequence shown here is derived from an EMBL/GenBank/DDBJ whole genome shotgun (WGS) entry which is preliminary data.</text>
</comment>
<organism evidence="1 2">
    <name type="scientific">Limoniibacter endophyticus</name>
    <dbReference type="NCBI Taxonomy" id="1565040"/>
    <lineage>
        <taxon>Bacteria</taxon>
        <taxon>Pseudomonadati</taxon>
        <taxon>Pseudomonadota</taxon>
        <taxon>Alphaproteobacteria</taxon>
        <taxon>Hyphomicrobiales</taxon>
        <taxon>Bartonellaceae</taxon>
        <taxon>Limoniibacter</taxon>
    </lineage>
</organism>
<dbReference type="AlphaFoldDB" id="A0A8J3GFY6"/>
<keyword evidence="2" id="KW-1185">Reference proteome</keyword>
<dbReference type="RefSeq" id="WP_189486892.1">
    <property type="nucleotide sequence ID" value="NZ_BMZO01000001.1"/>
</dbReference>
<name>A0A8J3GFY6_9HYPH</name>
<gene>
    <name evidence="1" type="ORF">GCM10010136_01810</name>
</gene>
<evidence type="ECO:0000313" key="2">
    <source>
        <dbReference type="Proteomes" id="UP000641137"/>
    </source>
</evidence>
<protein>
    <submittedName>
        <fullName evidence="1">Uncharacterized protein</fullName>
    </submittedName>
</protein>
<proteinExistence type="predicted"/>
<reference evidence="1" key="2">
    <citation type="submission" date="2020-09" db="EMBL/GenBank/DDBJ databases">
        <authorList>
            <person name="Sun Q."/>
            <person name="Kim S."/>
        </authorList>
    </citation>
    <scope>NUCLEOTIDE SEQUENCE</scope>
    <source>
        <strain evidence="1">KCTC 42097</strain>
    </source>
</reference>
<reference evidence="1" key="1">
    <citation type="journal article" date="2014" name="Int. J. Syst. Evol. Microbiol.">
        <title>Complete genome sequence of Corynebacterium casei LMG S-19264T (=DSM 44701T), isolated from a smear-ripened cheese.</title>
        <authorList>
            <consortium name="US DOE Joint Genome Institute (JGI-PGF)"/>
            <person name="Walter F."/>
            <person name="Albersmeier A."/>
            <person name="Kalinowski J."/>
            <person name="Ruckert C."/>
        </authorList>
    </citation>
    <scope>NUCLEOTIDE SEQUENCE</scope>
    <source>
        <strain evidence="1">KCTC 42097</strain>
    </source>
</reference>
<sequence>MVEKRGVKPGDEVTCLVTEYDFIKGCIYIVKHVDKDGKVWTIDNAGDMFFLNPGEYEPVPVAGSTSKPAPLKIEAGKYYRTRDGLKVGPMKRFYGGVWREEGGSGMLWRSDGERYFYLDHSDYIDLVAEWVDEQKAGNDSSPADDAPQGCIRIGNTWISLLHGGIVMEAPKLYALSTPAIVALIEDGAAKPAARPKVHADKASATKVAERLALRFPGQKFGVFVLADSKIADTVTETVTRTVLRAA</sequence>